<keyword evidence="3" id="KW-0731">Sigma factor</keyword>
<name>A0A0G3XIB9_9SPHN</name>
<dbReference type="OrthoDB" id="7861343at2"/>
<keyword evidence="5" id="KW-0804">Transcription</keyword>
<protein>
    <submittedName>
        <fullName evidence="6">RNA polymerase sigma-70 factor</fullName>
    </submittedName>
</protein>
<dbReference type="InterPro" id="IPR039425">
    <property type="entry name" value="RNA_pol_sigma-70-like"/>
</dbReference>
<evidence type="ECO:0000313" key="7">
    <source>
        <dbReference type="Proteomes" id="UP000035287"/>
    </source>
</evidence>
<dbReference type="RefSeq" id="WP_047822068.1">
    <property type="nucleotide sequence ID" value="NZ_CP011770.1"/>
</dbReference>
<comment type="similarity">
    <text evidence="1">Belongs to the sigma-70 factor family. ECF subfamily.</text>
</comment>
<dbReference type="PATRIC" id="fig|1348774.3.peg.3109"/>
<dbReference type="STRING" id="1348774.AB433_14785"/>
<dbReference type="Gene3D" id="1.10.10.10">
    <property type="entry name" value="Winged helix-like DNA-binding domain superfamily/Winged helix DNA-binding domain"/>
    <property type="match status" value="1"/>
</dbReference>
<dbReference type="NCBIfam" id="TIGR02937">
    <property type="entry name" value="sigma70-ECF"/>
    <property type="match status" value="1"/>
</dbReference>
<dbReference type="PANTHER" id="PTHR43133:SF8">
    <property type="entry name" value="RNA POLYMERASE SIGMA FACTOR HI_1459-RELATED"/>
    <property type="match status" value="1"/>
</dbReference>
<evidence type="ECO:0000256" key="1">
    <source>
        <dbReference type="ARBA" id="ARBA00010641"/>
    </source>
</evidence>
<dbReference type="Pfam" id="PF08281">
    <property type="entry name" value="Sigma70_r4_2"/>
    <property type="match status" value="1"/>
</dbReference>
<dbReference type="KEGG" id="cna:AB433_14785"/>
<dbReference type="Proteomes" id="UP000035287">
    <property type="component" value="Chromosome"/>
</dbReference>
<keyword evidence="2" id="KW-0805">Transcription regulation</keyword>
<evidence type="ECO:0000313" key="6">
    <source>
        <dbReference type="EMBL" id="AKM10947.1"/>
    </source>
</evidence>
<dbReference type="InterPro" id="IPR014284">
    <property type="entry name" value="RNA_pol_sigma-70_dom"/>
</dbReference>
<organism evidence="6 7">
    <name type="scientific">Croceicoccus naphthovorans</name>
    <dbReference type="NCBI Taxonomy" id="1348774"/>
    <lineage>
        <taxon>Bacteria</taxon>
        <taxon>Pseudomonadati</taxon>
        <taxon>Pseudomonadota</taxon>
        <taxon>Alphaproteobacteria</taxon>
        <taxon>Sphingomonadales</taxon>
        <taxon>Erythrobacteraceae</taxon>
        <taxon>Croceicoccus</taxon>
    </lineage>
</organism>
<dbReference type="InterPro" id="IPR013249">
    <property type="entry name" value="RNA_pol_sigma70_r4_t2"/>
</dbReference>
<dbReference type="GO" id="GO:0016987">
    <property type="term" value="F:sigma factor activity"/>
    <property type="evidence" value="ECO:0007669"/>
    <property type="project" value="UniProtKB-KW"/>
</dbReference>
<keyword evidence="4" id="KW-0238">DNA-binding</keyword>
<dbReference type="SUPFAM" id="SSF88659">
    <property type="entry name" value="Sigma3 and sigma4 domains of RNA polymerase sigma factors"/>
    <property type="match status" value="1"/>
</dbReference>
<reference evidence="6 7" key="1">
    <citation type="submission" date="2015-06" db="EMBL/GenBank/DDBJ databases">
        <authorList>
            <person name="Zeng Y."/>
            <person name="Huang Y."/>
        </authorList>
    </citation>
    <scope>NUCLEOTIDE SEQUENCE [LARGE SCALE GENOMIC DNA]</scope>
    <source>
        <strain evidence="6 7">PQ-2</strain>
    </source>
</reference>
<dbReference type="InterPro" id="IPR013325">
    <property type="entry name" value="RNA_pol_sigma_r2"/>
</dbReference>
<evidence type="ECO:0000256" key="4">
    <source>
        <dbReference type="ARBA" id="ARBA00023125"/>
    </source>
</evidence>
<dbReference type="EMBL" id="CP011770">
    <property type="protein sequence ID" value="AKM10947.1"/>
    <property type="molecule type" value="Genomic_DNA"/>
</dbReference>
<proteinExistence type="inferred from homology"/>
<evidence type="ECO:0000256" key="3">
    <source>
        <dbReference type="ARBA" id="ARBA00023082"/>
    </source>
</evidence>
<dbReference type="GO" id="GO:0003677">
    <property type="term" value="F:DNA binding"/>
    <property type="evidence" value="ECO:0007669"/>
    <property type="project" value="UniProtKB-KW"/>
</dbReference>
<evidence type="ECO:0000256" key="5">
    <source>
        <dbReference type="ARBA" id="ARBA00023163"/>
    </source>
</evidence>
<gene>
    <name evidence="6" type="ORF">AB433_14785</name>
</gene>
<keyword evidence="7" id="KW-1185">Reference proteome</keyword>
<dbReference type="InterPro" id="IPR036388">
    <property type="entry name" value="WH-like_DNA-bd_sf"/>
</dbReference>
<dbReference type="InterPro" id="IPR013324">
    <property type="entry name" value="RNA_pol_sigma_r3/r4-like"/>
</dbReference>
<dbReference type="PANTHER" id="PTHR43133">
    <property type="entry name" value="RNA POLYMERASE ECF-TYPE SIGMA FACTO"/>
    <property type="match status" value="1"/>
</dbReference>
<sequence>MIENKADKADGSEEALRPMDEAVRRALVDSHEDMLRFLIGRMRGRQEAEEVLQRFMLRAIERAGDLRDVGSVKGWLSRVLATTIADFYRQAARGRKHETAIDPQELAELAEAEVVSDAEMEAAVCNCLYRLLPTLRPDYAEVIWRADLLEEPRESIASALDTSVNNINVRLHRARGALRTRLLQMCRTCVIHGFLDCECQQEKEQAPAL</sequence>
<dbReference type="InterPro" id="IPR007627">
    <property type="entry name" value="RNA_pol_sigma70_r2"/>
</dbReference>
<dbReference type="Gene3D" id="1.10.1740.10">
    <property type="match status" value="1"/>
</dbReference>
<dbReference type="Pfam" id="PF04542">
    <property type="entry name" value="Sigma70_r2"/>
    <property type="match status" value="1"/>
</dbReference>
<dbReference type="GO" id="GO:0006352">
    <property type="term" value="P:DNA-templated transcription initiation"/>
    <property type="evidence" value="ECO:0007669"/>
    <property type="project" value="InterPro"/>
</dbReference>
<accession>A0A0G3XIB9</accession>
<dbReference type="AlphaFoldDB" id="A0A0G3XIB9"/>
<evidence type="ECO:0000256" key="2">
    <source>
        <dbReference type="ARBA" id="ARBA00023015"/>
    </source>
</evidence>
<dbReference type="SUPFAM" id="SSF88946">
    <property type="entry name" value="Sigma2 domain of RNA polymerase sigma factors"/>
    <property type="match status" value="1"/>
</dbReference>